<dbReference type="PANTHER" id="PTHR21015">
    <property type="entry name" value="UDP-N-ACETYLGLUCOSAMINE--N-ACETYLMURAMYL-(PENTAPEPTIDE) PYROPHOSPHORYL-UNDECAPRENOL N-ACETYLGLUCOSAMINE TRANSFERASE 1"/>
    <property type="match status" value="1"/>
</dbReference>
<evidence type="ECO:0008006" key="3">
    <source>
        <dbReference type="Google" id="ProtNLM"/>
    </source>
</evidence>
<dbReference type="AlphaFoldDB" id="A0A3N0V8H7"/>
<dbReference type="Proteomes" id="UP000282106">
    <property type="component" value="Unassembled WGS sequence"/>
</dbReference>
<dbReference type="RefSeq" id="WP_123212129.1">
    <property type="nucleotide sequence ID" value="NZ_RJVO01000005.1"/>
</dbReference>
<evidence type="ECO:0000313" key="2">
    <source>
        <dbReference type="Proteomes" id="UP000282106"/>
    </source>
</evidence>
<dbReference type="PANTHER" id="PTHR21015:SF22">
    <property type="entry name" value="GLYCOSYLTRANSFERASE"/>
    <property type="match status" value="1"/>
</dbReference>
<accession>A0A3N0V8H7</accession>
<evidence type="ECO:0000313" key="1">
    <source>
        <dbReference type="EMBL" id="ROH89107.1"/>
    </source>
</evidence>
<gene>
    <name evidence="1" type="ORF">ED208_11905</name>
</gene>
<organism evidence="1 2">
    <name type="scientific">Stagnimonas aquatica</name>
    <dbReference type="NCBI Taxonomy" id="2689987"/>
    <lineage>
        <taxon>Bacteria</taxon>
        <taxon>Pseudomonadati</taxon>
        <taxon>Pseudomonadota</taxon>
        <taxon>Gammaproteobacteria</taxon>
        <taxon>Nevskiales</taxon>
        <taxon>Nevskiaceae</taxon>
        <taxon>Stagnimonas</taxon>
    </lineage>
</organism>
<dbReference type="InParanoid" id="A0A3N0V8H7"/>
<reference evidence="1 2" key="1">
    <citation type="submission" date="2018-10" db="EMBL/GenBank/DDBJ databases">
        <authorList>
            <person name="Chen W.-M."/>
        </authorList>
    </citation>
    <scope>NUCLEOTIDE SEQUENCE [LARGE SCALE GENOMIC DNA]</scope>
    <source>
        <strain evidence="1 2">THS-13</strain>
    </source>
</reference>
<name>A0A3N0V8H7_9GAMM</name>
<comment type="caution">
    <text evidence="1">The sequence shown here is derived from an EMBL/GenBank/DDBJ whole genome shotgun (WGS) entry which is preliminary data.</text>
</comment>
<dbReference type="SUPFAM" id="SSF53756">
    <property type="entry name" value="UDP-Glycosyltransferase/glycogen phosphorylase"/>
    <property type="match status" value="1"/>
</dbReference>
<dbReference type="GO" id="GO:0016757">
    <property type="term" value="F:glycosyltransferase activity"/>
    <property type="evidence" value="ECO:0007669"/>
    <property type="project" value="TreeGrafter"/>
</dbReference>
<keyword evidence="2" id="KW-1185">Reference proteome</keyword>
<proteinExistence type="predicted"/>
<dbReference type="EMBL" id="RJVO01000005">
    <property type="protein sequence ID" value="ROH89107.1"/>
    <property type="molecule type" value="Genomic_DNA"/>
</dbReference>
<protein>
    <recommendedName>
        <fullName evidence="3">Glycosyltransferase</fullName>
    </recommendedName>
</protein>
<sequence length="395" mass="42773">MAARRILLAWELGAGLGHLMPMRLLAAALRQRGHRVFLALRDLQSARRALGDESLDLLQAPLLLGPPQRPVKLQLSYASLLHNCGFDSVAGLTGRLQAWRTLLQSLSIDAVVAVHAPTALAAAGSLQVPAATLGTGFVQPPAQTPLPAFFPEQGVGEPLLRRNEAIVLGVLNGALDELGSAPLPDLASLLRRAHPALLSYPELDHYALARPIPYLGQPDFSQGLPVRWGPRPEKRVFAYLRPFPGLHELLLALKNLKAQVLVHVGDLDPARLKAYLRPGLVVSDSPAHLRQVAADCDAYVGYAPHGSTAEMLLAGKPCLLIPTNVERQLVARRAEALGAARVLPQSTGQDHAGALQSLLEDRALRQAAETFALRYAAQDRSRILEDWADDWLQRL</sequence>
<dbReference type="Gene3D" id="3.40.50.2000">
    <property type="entry name" value="Glycogen Phosphorylase B"/>
    <property type="match status" value="2"/>
</dbReference>